<name>A0ABM8UEM0_9GAMM</name>
<evidence type="ECO:0000259" key="3">
    <source>
        <dbReference type="Pfam" id="PF13505"/>
    </source>
</evidence>
<gene>
    <name evidence="4" type="ORF">LYB30171_01131</name>
</gene>
<dbReference type="RefSeq" id="WP_215220058.1">
    <property type="nucleotide sequence ID" value="NZ_OU015430.1"/>
</dbReference>
<feature type="chain" id="PRO_5045704254" description="Outer membrane protein beta-barrel domain-containing protein" evidence="2">
    <location>
        <begin position="23"/>
        <end position="213"/>
    </location>
</feature>
<dbReference type="SUPFAM" id="SSF56925">
    <property type="entry name" value="OMPA-like"/>
    <property type="match status" value="1"/>
</dbReference>
<dbReference type="EMBL" id="OU015430">
    <property type="protein sequence ID" value="CAG4972122.1"/>
    <property type="molecule type" value="Genomic_DNA"/>
</dbReference>
<organism evidence="4 5">
    <name type="scientific">Novilysobacter luteus</name>
    <dbReference type="NCBI Taxonomy" id="2822368"/>
    <lineage>
        <taxon>Bacteria</taxon>
        <taxon>Pseudomonadati</taxon>
        <taxon>Pseudomonadota</taxon>
        <taxon>Gammaproteobacteria</taxon>
        <taxon>Lysobacterales</taxon>
        <taxon>Lysobacteraceae</taxon>
        <taxon>Novilysobacter</taxon>
    </lineage>
</organism>
<sequence length="213" mass="23515">MRKLQRAALLAACLAVAPAASAGDFFLNGQLGRIELDSGIDDADSDLVQASVGYRWGIGMAQVGLEGGLGRIEEQDAEIRNQYPDGYVDHAYTMQSRYGFVGANARIKPPLLPVYFIGRAGYLGLERELDETIVDYPVDTAPVTDRRQFKENDGGTYVGVGVGTTILPLLDVGLMVNQYRYSQVQYDAVSDEYRLSRDKRNARSVTVTVEYRF</sequence>
<feature type="domain" description="Outer membrane protein beta-barrel" evidence="3">
    <location>
        <begin position="8"/>
        <end position="213"/>
    </location>
</feature>
<keyword evidence="1 2" id="KW-0732">Signal</keyword>
<feature type="signal peptide" evidence="2">
    <location>
        <begin position="1"/>
        <end position="22"/>
    </location>
</feature>
<evidence type="ECO:0000313" key="4">
    <source>
        <dbReference type="EMBL" id="CAG4972122.1"/>
    </source>
</evidence>
<proteinExistence type="predicted"/>
<evidence type="ECO:0000313" key="5">
    <source>
        <dbReference type="Proteomes" id="UP000680116"/>
    </source>
</evidence>
<evidence type="ECO:0000256" key="1">
    <source>
        <dbReference type="ARBA" id="ARBA00022729"/>
    </source>
</evidence>
<dbReference type="InterPro" id="IPR027385">
    <property type="entry name" value="Beta-barrel_OMP"/>
</dbReference>
<reference evidence="4 5" key="1">
    <citation type="submission" date="2021-04" db="EMBL/GenBank/DDBJ databases">
        <authorList>
            <person name="Rodrigo-Torres L."/>
            <person name="Arahal R. D."/>
            <person name="Lucena T."/>
        </authorList>
    </citation>
    <scope>NUCLEOTIDE SEQUENCE [LARGE SCALE GENOMIC DNA]</scope>
    <source>
        <strain evidence="4 5">CECT 30171</strain>
    </source>
</reference>
<dbReference type="Pfam" id="PF13505">
    <property type="entry name" value="OMP_b-brl"/>
    <property type="match status" value="1"/>
</dbReference>
<keyword evidence="5" id="KW-1185">Reference proteome</keyword>
<evidence type="ECO:0000256" key="2">
    <source>
        <dbReference type="SAM" id="SignalP"/>
    </source>
</evidence>
<accession>A0ABM8UEM0</accession>
<dbReference type="InterPro" id="IPR011250">
    <property type="entry name" value="OMP/PagP_B-barrel"/>
</dbReference>
<protein>
    <recommendedName>
        <fullName evidence="3">Outer membrane protein beta-barrel domain-containing protein</fullName>
    </recommendedName>
</protein>
<dbReference type="Proteomes" id="UP000680116">
    <property type="component" value="Chromosome"/>
</dbReference>
<dbReference type="Gene3D" id="2.40.160.20">
    <property type="match status" value="1"/>
</dbReference>